<dbReference type="AlphaFoldDB" id="A0AAW5HP51"/>
<organism evidence="1 2">
    <name type="scientific">Pseudomonas putida</name>
    <name type="common">Arthrobacter siderocapsulatus</name>
    <dbReference type="NCBI Taxonomy" id="303"/>
    <lineage>
        <taxon>Bacteria</taxon>
        <taxon>Pseudomonadati</taxon>
        <taxon>Pseudomonadota</taxon>
        <taxon>Gammaproteobacteria</taxon>
        <taxon>Pseudomonadales</taxon>
        <taxon>Pseudomonadaceae</taxon>
        <taxon>Pseudomonas</taxon>
    </lineage>
</organism>
<evidence type="ECO:0000313" key="2">
    <source>
        <dbReference type="Proteomes" id="UP001202943"/>
    </source>
</evidence>
<evidence type="ECO:0000313" key="1">
    <source>
        <dbReference type="EMBL" id="MCO1622482.1"/>
    </source>
</evidence>
<dbReference type="EMBL" id="JAMHFX010000198">
    <property type="protein sequence ID" value="MCO1622482.1"/>
    <property type="molecule type" value="Genomic_DNA"/>
</dbReference>
<comment type="caution">
    <text evidence="1">The sequence shown here is derived from an EMBL/GenBank/DDBJ whole genome shotgun (WGS) entry which is preliminary data.</text>
</comment>
<dbReference type="RefSeq" id="WP_252460386.1">
    <property type="nucleotide sequence ID" value="NZ_JAMHFX010000198.1"/>
</dbReference>
<proteinExistence type="predicted"/>
<dbReference type="Proteomes" id="UP001202943">
    <property type="component" value="Unassembled WGS sequence"/>
</dbReference>
<accession>A0AAW5HP51</accession>
<protein>
    <submittedName>
        <fullName evidence="1">Uncharacterized protein</fullName>
    </submittedName>
</protein>
<sequence>MNTGGYGRSASCMPLEGAGRNFIPPSSTNLPLWRLFRETAVAQALRGLQLGTGKLTFHYLPPLMEGSKKSSAQQPRGLEGLHHWVLPDIPDAWGAYPTHSENWRETAQMRRWAHKGEARMQTEQSTADFQLAVSEFREFAKARLSSDKLKMEGQAFAHPAVQLAFKAFQAGRDPKPVGQLFASIREDSKYHHQIAWCIRDGIGHPFPVRFQAPGAHYDDHVLAGGVGGAYRLADVDLFVLHDGQLHRVAEGGNGDE</sequence>
<gene>
    <name evidence="1" type="ORF">M8C81_17920</name>
</gene>
<name>A0AAW5HP51_PSEPU</name>
<reference evidence="1" key="2">
    <citation type="submission" date="2023-08" db="EMBL/GenBank/DDBJ databases">
        <title>Isolation, Identification, Denitrification Characteristics of A Highly Efficient Aerobic Denitrifying Bacterial Strain DS2.</title>
        <authorList>
            <person name="Wang H."/>
        </authorList>
    </citation>
    <scope>NUCLEOTIDE SEQUENCE</scope>
    <source>
        <strain evidence="1">DS2</strain>
    </source>
</reference>
<reference evidence="1" key="1">
    <citation type="submission" date="2022-05" db="EMBL/GenBank/DDBJ databases">
        <authorList>
            <person name="Yi M."/>
        </authorList>
    </citation>
    <scope>NUCLEOTIDE SEQUENCE</scope>
    <source>
        <strain evidence="1">DS2</strain>
    </source>
</reference>